<accession>A0A5C6PEF7</accession>
<organism evidence="1 2">
    <name type="scientific">Takifugu flavidus</name>
    <name type="common">sansaifugu</name>
    <dbReference type="NCBI Taxonomy" id="433684"/>
    <lineage>
        <taxon>Eukaryota</taxon>
        <taxon>Metazoa</taxon>
        <taxon>Chordata</taxon>
        <taxon>Craniata</taxon>
        <taxon>Vertebrata</taxon>
        <taxon>Euteleostomi</taxon>
        <taxon>Actinopterygii</taxon>
        <taxon>Neopterygii</taxon>
        <taxon>Teleostei</taxon>
        <taxon>Neoteleostei</taxon>
        <taxon>Acanthomorphata</taxon>
        <taxon>Eupercaria</taxon>
        <taxon>Tetraodontiformes</taxon>
        <taxon>Tetradontoidea</taxon>
        <taxon>Tetraodontidae</taxon>
        <taxon>Takifugu</taxon>
    </lineage>
</organism>
<proteinExistence type="predicted"/>
<comment type="caution">
    <text evidence="1">The sequence shown here is derived from an EMBL/GenBank/DDBJ whole genome shotgun (WGS) entry which is preliminary data.</text>
</comment>
<keyword evidence="2" id="KW-1185">Reference proteome</keyword>
<protein>
    <submittedName>
        <fullName evidence="1">Uncharacterized protein</fullName>
    </submittedName>
</protein>
<dbReference type="EMBL" id="RHFK02000004">
    <property type="protein sequence ID" value="TWW77546.1"/>
    <property type="molecule type" value="Genomic_DNA"/>
</dbReference>
<gene>
    <name evidence="1" type="ORF">D4764_12G0009360</name>
</gene>
<dbReference type="AlphaFoldDB" id="A0A5C6PEF7"/>
<evidence type="ECO:0000313" key="2">
    <source>
        <dbReference type="Proteomes" id="UP000324091"/>
    </source>
</evidence>
<evidence type="ECO:0000313" key="1">
    <source>
        <dbReference type="EMBL" id="TWW77546.1"/>
    </source>
</evidence>
<name>A0A5C6PEF7_9TELE</name>
<reference evidence="1 2" key="1">
    <citation type="submission" date="2019-04" db="EMBL/GenBank/DDBJ databases">
        <title>Chromosome genome assembly for Takifugu flavidus.</title>
        <authorList>
            <person name="Xiao S."/>
        </authorList>
    </citation>
    <scope>NUCLEOTIDE SEQUENCE [LARGE SCALE GENOMIC DNA]</scope>
    <source>
        <strain evidence="1">HTHZ2018</strain>
        <tissue evidence="1">Muscle</tissue>
    </source>
</reference>
<dbReference type="Proteomes" id="UP000324091">
    <property type="component" value="Chromosome 12"/>
</dbReference>
<sequence length="338" mass="37275">MIGPDGQSRGLGAAKEVEMFAIKGWAGRDLLTSTGDIVGRWKEYFKELFIVTLSTEQVEAGDYEENSAITQAEVTKVVIKYLSGRASGTDDVCPEYLKSLDLVGMSWLKCLCNIAWQSGTVPLEWQPGMVDLQHVLRRFAAKCEAVGIKISTSKSEAMVLDQKRVVCPLQVGGEVLPQVEEFRSEGRMEHEIERLIGAASSVMQSVYRAIMVKRACGKVLDLPVSLLIYGWLRSSVTQGELRGAVLCMSHLEEALRQTQDMLKRPGSPGSALARDLLTSTGDIVGRWKEYFKELFIVTLSTEQVEAGDYEENSAITQAEVTKVVIKYLSGSDHPVMEG</sequence>